<reference evidence="3" key="1">
    <citation type="submission" date="2020-09" db="EMBL/GenBank/DDBJ databases">
        <authorList>
            <person name="Kikuchi T."/>
        </authorList>
    </citation>
    <scope>NUCLEOTIDE SEQUENCE</scope>
    <source>
        <strain evidence="3">SH1</strain>
    </source>
</reference>
<dbReference type="OrthoDB" id="5877555at2759"/>
<evidence type="ECO:0000256" key="2">
    <source>
        <dbReference type="SAM" id="Phobius"/>
    </source>
</evidence>
<dbReference type="EMBL" id="CAJFCW020000002">
    <property type="protein sequence ID" value="CAG9088859.1"/>
    <property type="molecule type" value="Genomic_DNA"/>
</dbReference>
<evidence type="ECO:0008006" key="5">
    <source>
        <dbReference type="Google" id="ProtNLM"/>
    </source>
</evidence>
<feature type="region of interest" description="Disordered" evidence="1">
    <location>
        <begin position="38"/>
        <end position="91"/>
    </location>
</feature>
<evidence type="ECO:0000313" key="3">
    <source>
        <dbReference type="EMBL" id="CAD5209256.1"/>
    </source>
</evidence>
<accession>A0A811K1F7</accession>
<feature type="compositionally biased region" description="Low complexity" evidence="1">
    <location>
        <begin position="52"/>
        <end position="77"/>
    </location>
</feature>
<keyword evidence="4" id="KW-1185">Reference proteome</keyword>
<dbReference type="GO" id="GO:0006508">
    <property type="term" value="P:proteolysis"/>
    <property type="evidence" value="ECO:0007669"/>
    <property type="project" value="InterPro"/>
</dbReference>
<keyword evidence="2" id="KW-1133">Transmembrane helix</keyword>
<gene>
    <name evidence="3" type="ORF">BOKJ2_LOCUS2589</name>
</gene>
<evidence type="ECO:0000256" key="1">
    <source>
        <dbReference type="SAM" id="MobiDB-lite"/>
    </source>
</evidence>
<dbReference type="AlphaFoldDB" id="A0A811K1F7"/>
<dbReference type="EMBL" id="CAJFDH010000002">
    <property type="protein sequence ID" value="CAD5209256.1"/>
    <property type="molecule type" value="Genomic_DNA"/>
</dbReference>
<sequence length="167" mass="18265">MAPNLDKIKLGVLGFIAVGVLVTLILSIVTLVKVNEEPNWPTTTTSAPNGDSTTTSSGDTTTTGTITSTSTSATKTTNNPENLNIRTKAPIDPRENGQRYEAFKSYAETLHTSINTSYDPCDNFYEYACGSFNDDMDFDTIQDNNIQNLLVGLKKEPVGFSFFHFFS</sequence>
<dbReference type="Proteomes" id="UP000783686">
    <property type="component" value="Unassembled WGS sequence"/>
</dbReference>
<comment type="caution">
    <text evidence="3">The sequence shown here is derived from an EMBL/GenBank/DDBJ whole genome shotgun (WGS) entry which is preliminary data.</text>
</comment>
<feature type="compositionally biased region" description="Polar residues" evidence="1">
    <location>
        <begin position="40"/>
        <end position="51"/>
    </location>
</feature>
<organism evidence="3 4">
    <name type="scientific">Bursaphelenchus okinawaensis</name>
    <dbReference type="NCBI Taxonomy" id="465554"/>
    <lineage>
        <taxon>Eukaryota</taxon>
        <taxon>Metazoa</taxon>
        <taxon>Ecdysozoa</taxon>
        <taxon>Nematoda</taxon>
        <taxon>Chromadorea</taxon>
        <taxon>Rhabditida</taxon>
        <taxon>Tylenchina</taxon>
        <taxon>Tylenchomorpha</taxon>
        <taxon>Aphelenchoidea</taxon>
        <taxon>Aphelenchoididae</taxon>
        <taxon>Bursaphelenchus</taxon>
    </lineage>
</organism>
<proteinExistence type="predicted"/>
<keyword evidence="2" id="KW-0472">Membrane</keyword>
<evidence type="ECO:0000313" key="4">
    <source>
        <dbReference type="Proteomes" id="UP000614601"/>
    </source>
</evidence>
<feature type="transmembrane region" description="Helical" evidence="2">
    <location>
        <begin position="12"/>
        <end position="32"/>
    </location>
</feature>
<dbReference type="Gene3D" id="3.40.390.10">
    <property type="entry name" value="Collagenase (Catalytic Domain)"/>
    <property type="match status" value="1"/>
</dbReference>
<dbReference type="InterPro" id="IPR024079">
    <property type="entry name" value="MetalloPept_cat_dom_sf"/>
</dbReference>
<keyword evidence="2" id="KW-0812">Transmembrane</keyword>
<dbReference type="InterPro" id="IPR000718">
    <property type="entry name" value="Peptidase_M13"/>
</dbReference>
<dbReference type="SUPFAM" id="SSF55486">
    <property type="entry name" value="Metalloproteases ('zincins'), catalytic domain"/>
    <property type="match status" value="1"/>
</dbReference>
<protein>
    <recommendedName>
        <fullName evidence="5">Peptidase M13 N-terminal domain-containing protein</fullName>
    </recommendedName>
</protein>
<name>A0A811K1F7_9BILA</name>
<dbReference type="PROSITE" id="PS51885">
    <property type="entry name" value="NEPRILYSIN"/>
    <property type="match status" value="1"/>
</dbReference>
<dbReference type="GO" id="GO:0004222">
    <property type="term" value="F:metalloendopeptidase activity"/>
    <property type="evidence" value="ECO:0007669"/>
    <property type="project" value="InterPro"/>
</dbReference>
<dbReference type="Proteomes" id="UP000614601">
    <property type="component" value="Unassembled WGS sequence"/>
</dbReference>